<dbReference type="HOGENOM" id="CLU_1128428_0_0_10"/>
<reference evidence="13" key="1">
    <citation type="journal article" date="2012" name="Stand. Genomic Sci.">
        <title>Permanent draft genome sequence of the gliding predator Saprospira grandis strain Sa g1 (= HR1).</title>
        <authorList>
            <person name="Mavromatis K."/>
            <person name="Chertkov O."/>
            <person name="Lapidus A."/>
            <person name="Nolan M."/>
            <person name="Lucas S."/>
            <person name="Tice H."/>
            <person name="Del Rio T.G."/>
            <person name="Cheng J.F."/>
            <person name="Han C."/>
            <person name="Tapia R."/>
            <person name="Bruce D."/>
            <person name="Goodwin L.A."/>
            <person name="Pitluck S."/>
            <person name="Huntemann M."/>
            <person name="Liolios K."/>
            <person name="Pagani I."/>
            <person name="Ivanova N."/>
            <person name="Mikhailova N."/>
            <person name="Pati A."/>
            <person name="Chen A."/>
            <person name="Palaniappan K."/>
            <person name="Land M."/>
            <person name="Brambilla E.M."/>
            <person name="Rohde M."/>
            <person name="Spring S."/>
            <person name="Goker M."/>
            <person name="Detter J.C."/>
            <person name="Bristow J."/>
            <person name="Eisen J.A."/>
            <person name="Markowitz V."/>
            <person name="Hugenholtz P."/>
            <person name="Kyrpides N.C."/>
            <person name="Klenk H.P."/>
            <person name="Woyke T."/>
        </authorList>
    </citation>
    <scope>NUCLEOTIDE SEQUENCE [LARGE SCALE GENOMIC DNA]</scope>
    <source>
        <strain evidence="13">DSM 2844</strain>
    </source>
</reference>
<keyword evidence="4" id="KW-1003">Cell membrane</keyword>
<dbReference type="GO" id="GO:0005886">
    <property type="term" value="C:plasma membrane"/>
    <property type="evidence" value="ECO:0007669"/>
    <property type="project" value="UniProtKB-SubCell"/>
</dbReference>
<dbReference type="OrthoDB" id="1522859at2"/>
<dbReference type="GO" id="GO:0015031">
    <property type="term" value="P:protein transport"/>
    <property type="evidence" value="ECO:0007669"/>
    <property type="project" value="UniProtKB-KW"/>
</dbReference>
<evidence type="ECO:0000256" key="9">
    <source>
        <dbReference type="ARBA" id="ARBA00023136"/>
    </source>
</evidence>
<feature type="signal peptide" evidence="10">
    <location>
        <begin position="1"/>
        <end position="18"/>
    </location>
</feature>
<dbReference type="AlphaFoldDB" id="J1I207"/>
<dbReference type="Pfam" id="PF03544">
    <property type="entry name" value="TonB_C"/>
    <property type="match status" value="1"/>
</dbReference>
<proteinExistence type="inferred from homology"/>
<sequence>MPYYSLFFCLLLSATLWAQENRPALFPSCSDPLISLAQQEDCSRKKLLEYIHLHCPYPDTALQEEVEGLVVAAFEVDEEGQIAKVKILKGVNKAINEAVMQTLRGIKGFQPALKDGQPSKSWIELPIRFQLNKLLHLAQENKYQLLWSGPSQNNQLKKRELQALFQNESLFVRNIQGQNFKIQELELSYWRKKKLRTIYLKAPKDFWTEEVQSLLKDVRRKGKLFLRAHIQDRYEIIVVHRDLELI</sequence>
<keyword evidence="5" id="KW-0997">Cell inner membrane</keyword>
<dbReference type="EMBL" id="JH719942">
    <property type="protein sequence ID" value="EJF52313.1"/>
    <property type="molecule type" value="Genomic_DNA"/>
</dbReference>
<evidence type="ECO:0000256" key="10">
    <source>
        <dbReference type="SAM" id="SignalP"/>
    </source>
</evidence>
<comment type="similarity">
    <text evidence="2">Belongs to the TonB family.</text>
</comment>
<dbReference type="Proteomes" id="UP000005113">
    <property type="component" value="Unassembled WGS sequence"/>
</dbReference>
<evidence type="ECO:0000256" key="5">
    <source>
        <dbReference type="ARBA" id="ARBA00022519"/>
    </source>
</evidence>
<dbReference type="GO" id="GO:0055085">
    <property type="term" value="P:transmembrane transport"/>
    <property type="evidence" value="ECO:0007669"/>
    <property type="project" value="InterPro"/>
</dbReference>
<evidence type="ECO:0000256" key="4">
    <source>
        <dbReference type="ARBA" id="ARBA00022475"/>
    </source>
</evidence>
<evidence type="ECO:0000259" key="11">
    <source>
        <dbReference type="PROSITE" id="PS52015"/>
    </source>
</evidence>
<dbReference type="InterPro" id="IPR051045">
    <property type="entry name" value="TonB-dependent_transducer"/>
</dbReference>
<dbReference type="PROSITE" id="PS52015">
    <property type="entry name" value="TONB_CTD"/>
    <property type="match status" value="1"/>
</dbReference>
<dbReference type="InterPro" id="IPR006260">
    <property type="entry name" value="TonB/TolA_C"/>
</dbReference>
<evidence type="ECO:0000256" key="7">
    <source>
        <dbReference type="ARBA" id="ARBA00022927"/>
    </source>
</evidence>
<keyword evidence="10" id="KW-0732">Signal</keyword>
<dbReference type="NCBIfam" id="TIGR01352">
    <property type="entry name" value="tonB_Cterm"/>
    <property type="match status" value="1"/>
</dbReference>
<comment type="subcellular location">
    <subcellularLocation>
        <location evidence="1">Cell inner membrane</location>
        <topology evidence="1">Single-pass membrane protein</topology>
        <orientation evidence="1">Periplasmic side</orientation>
    </subcellularLocation>
</comment>
<evidence type="ECO:0000256" key="6">
    <source>
        <dbReference type="ARBA" id="ARBA00022692"/>
    </source>
</evidence>
<feature type="chain" id="PRO_5003743715" evidence="10">
    <location>
        <begin position="19"/>
        <end position="246"/>
    </location>
</feature>
<keyword evidence="8" id="KW-1133">Transmembrane helix</keyword>
<dbReference type="Gene3D" id="3.30.1150.10">
    <property type="match status" value="1"/>
</dbReference>
<dbReference type="RefSeq" id="WP_002657181.1">
    <property type="nucleotide sequence ID" value="NZ_JH719942.1"/>
</dbReference>
<dbReference type="PANTHER" id="PTHR33446">
    <property type="entry name" value="PROTEIN TONB-RELATED"/>
    <property type="match status" value="1"/>
</dbReference>
<evidence type="ECO:0000313" key="13">
    <source>
        <dbReference type="Proteomes" id="UP000005113"/>
    </source>
</evidence>
<organism evidence="12 13">
    <name type="scientific">Saprospira grandis DSM 2844</name>
    <dbReference type="NCBI Taxonomy" id="694433"/>
    <lineage>
        <taxon>Bacteria</taxon>
        <taxon>Pseudomonadati</taxon>
        <taxon>Bacteroidota</taxon>
        <taxon>Saprospiria</taxon>
        <taxon>Saprospirales</taxon>
        <taxon>Saprospiraceae</taxon>
        <taxon>Saprospira</taxon>
    </lineage>
</organism>
<dbReference type="SUPFAM" id="SSF74653">
    <property type="entry name" value="TolA/TonB C-terminal domain"/>
    <property type="match status" value="1"/>
</dbReference>
<keyword evidence="3" id="KW-0813">Transport</keyword>
<keyword evidence="9" id="KW-0472">Membrane</keyword>
<keyword evidence="6" id="KW-0812">Transmembrane</keyword>
<evidence type="ECO:0000313" key="12">
    <source>
        <dbReference type="EMBL" id="EJF52313.1"/>
    </source>
</evidence>
<evidence type="ECO:0000256" key="8">
    <source>
        <dbReference type="ARBA" id="ARBA00022989"/>
    </source>
</evidence>
<gene>
    <name evidence="12" type="ORF">SapgrDRAFT_0570</name>
</gene>
<name>J1I207_9BACT</name>
<dbReference type="InterPro" id="IPR037682">
    <property type="entry name" value="TonB_C"/>
</dbReference>
<keyword evidence="7" id="KW-0653">Protein transport</keyword>
<evidence type="ECO:0000256" key="2">
    <source>
        <dbReference type="ARBA" id="ARBA00006555"/>
    </source>
</evidence>
<evidence type="ECO:0000256" key="3">
    <source>
        <dbReference type="ARBA" id="ARBA00022448"/>
    </source>
</evidence>
<protein>
    <submittedName>
        <fullName evidence="12">TonB family protein</fullName>
    </submittedName>
</protein>
<evidence type="ECO:0000256" key="1">
    <source>
        <dbReference type="ARBA" id="ARBA00004383"/>
    </source>
</evidence>
<feature type="domain" description="TonB C-terminal" evidence="11">
    <location>
        <begin position="42"/>
        <end position="138"/>
    </location>
</feature>
<dbReference type="PANTHER" id="PTHR33446:SF2">
    <property type="entry name" value="PROTEIN TONB"/>
    <property type="match status" value="1"/>
</dbReference>
<accession>J1I207</accession>